<dbReference type="KEGG" id="barh:WN72_44635"/>
<name>A0AAE7TKY0_9BRAD</name>
<accession>A0AAE7TKY0</accession>
<proteinExistence type="predicted"/>
<sequence>MGLKRRRFKQTDSLGARLEQFAQDMRERADGEPPGDERNALLKRARNADQASTLSGNFVRITRNARERSGLAWLLPLKNPALAAAVARAFSAVAA</sequence>
<evidence type="ECO:0000313" key="2">
    <source>
        <dbReference type="Proteomes" id="UP000594015"/>
    </source>
</evidence>
<reference evidence="1 2" key="1">
    <citation type="submission" date="2018-06" db="EMBL/GenBank/DDBJ databases">
        <title>Comparative genomics of Bradyrhizobium nodulating Arachidis hypogaea.</title>
        <authorList>
            <person name="Li Y."/>
        </authorList>
    </citation>
    <scope>NUCLEOTIDE SEQUENCE [LARGE SCALE GENOMIC DNA]</scope>
    <source>
        <strain evidence="1 2">CCBAU 051107</strain>
    </source>
</reference>
<organism evidence="1 2">
    <name type="scientific">Bradyrhizobium arachidis</name>
    <dbReference type="NCBI Taxonomy" id="858423"/>
    <lineage>
        <taxon>Bacteria</taxon>
        <taxon>Pseudomonadati</taxon>
        <taxon>Pseudomonadota</taxon>
        <taxon>Alphaproteobacteria</taxon>
        <taxon>Hyphomicrobiales</taxon>
        <taxon>Nitrobacteraceae</taxon>
        <taxon>Bradyrhizobium</taxon>
    </lineage>
</organism>
<gene>
    <name evidence="1" type="ORF">WN72_44635</name>
</gene>
<evidence type="ECO:0000313" key="1">
    <source>
        <dbReference type="EMBL" id="QOZ72593.1"/>
    </source>
</evidence>
<dbReference type="EMBL" id="CP030050">
    <property type="protein sequence ID" value="QOZ72593.1"/>
    <property type="molecule type" value="Genomic_DNA"/>
</dbReference>
<dbReference type="Proteomes" id="UP000594015">
    <property type="component" value="Chromosome"/>
</dbReference>
<dbReference type="AlphaFoldDB" id="A0AAE7TKY0"/>
<protein>
    <submittedName>
        <fullName evidence="1">Uncharacterized protein</fullName>
    </submittedName>
</protein>